<keyword evidence="4" id="KW-1185">Reference proteome</keyword>
<comment type="caution">
    <text evidence="3">The sequence shown here is derived from an EMBL/GenBank/DDBJ whole genome shotgun (WGS) entry which is preliminary data.</text>
</comment>
<evidence type="ECO:0000259" key="1">
    <source>
        <dbReference type="Pfam" id="PF00557"/>
    </source>
</evidence>
<dbReference type="GO" id="GO:0004177">
    <property type="term" value="F:aminopeptidase activity"/>
    <property type="evidence" value="ECO:0007669"/>
    <property type="project" value="UniProtKB-KW"/>
</dbReference>
<feature type="domain" description="Creatinase N-terminal" evidence="2">
    <location>
        <begin position="9"/>
        <end position="152"/>
    </location>
</feature>
<feature type="domain" description="Peptidase M24" evidence="1">
    <location>
        <begin position="162"/>
        <end position="366"/>
    </location>
</feature>
<reference evidence="3" key="1">
    <citation type="submission" date="2021-03" db="EMBL/GenBank/DDBJ databases">
        <title>Leucobacter chromiisoli sp. nov., isolated from chromium-containing soil of chemical plant.</title>
        <authorList>
            <person name="Xu Z."/>
        </authorList>
    </citation>
    <scope>NUCLEOTIDE SEQUENCE</scope>
    <source>
        <strain evidence="3">A2</strain>
    </source>
</reference>
<dbReference type="EMBL" id="JAGDYL010000005">
    <property type="protein sequence ID" value="MBO1804380.1"/>
    <property type="molecule type" value="Genomic_DNA"/>
</dbReference>
<protein>
    <submittedName>
        <fullName evidence="3">Aminopeptidase P family protein</fullName>
    </submittedName>
</protein>
<dbReference type="Gene3D" id="3.40.350.10">
    <property type="entry name" value="Creatinase/prolidase N-terminal domain"/>
    <property type="match status" value="1"/>
</dbReference>
<dbReference type="RefSeq" id="WP_208044876.1">
    <property type="nucleotide sequence ID" value="NZ_JAGDYL010000005.1"/>
</dbReference>
<evidence type="ECO:0000313" key="3">
    <source>
        <dbReference type="EMBL" id="MBO1804380.1"/>
    </source>
</evidence>
<dbReference type="Proteomes" id="UP000664398">
    <property type="component" value="Unassembled WGS sequence"/>
</dbReference>
<dbReference type="Pfam" id="PF00557">
    <property type="entry name" value="Peptidase_M24"/>
    <property type="match status" value="1"/>
</dbReference>
<dbReference type="Gene3D" id="3.90.230.10">
    <property type="entry name" value="Creatinase/methionine aminopeptidase superfamily"/>
    <property type="match status" value="1"/>
</dbReference>
<evidence type="ECO:0000259" key="2">
    <source>
        <dbReference type="Pfam" id="PF01321"/>
    </source>
</evidence>
<dbReference type="PANTHER" id="PTHR46112:SF3">
    <property type="entry name" value="AMINOPEPTIDASE YPDF"/>
    <property type="match status" value="1"/>
</dbReference>
<dbReference type="PANTHER" id="PTHR46112">
    <property type="entry name" value="AMINOPEPTIDASE"/>
    <property type="match status" value="1"/>
</dbReference>
<accession>A0A939RTJ1</accession>
<dbReference type="CDD" id="cd01066">
    <property type="entry name" value="APP_MetAP"/>
    <property type="match status" value="1"/>
</dbReference>
<dbReference type="Pfam" id="PF01321">
    <property type="entry name" value="Creatinase_N"/>
    <property type="match status" value="1"/>
</dbReference>
<keyword evidence="3" id="KW-0378">Hydrolase</keyword>
<keyword evidence="3" id="KW-0645">Protease</keyword>
<organism evidence="3 4">
    <name type="scientific">Leucobacter ruminantium</name>
    <dbReference type="NCBI Taxonomy" id="1289170"/>
    <lineage>
        <taxon>Bacteria</taxon>
        <taxon>Bacillati</taxon>
        <taxon>Actinomycetota</taxon>
        <taxon>Actinomycetes</taxon>
        <taxon>Micrococcales</taxon>
        <taxon>Microbacteriaceae</taxon>
        <taxon>Leucobacter</taxon>
    </lineage>
</organism>
<gene>
    <name evidence="3" type="ORF">J4H91_03495</name>
</gene>
<dbReference type="AlphaFoldDB" id="A0A939RTJ1"/>
<dbReference type="InterPro" id="IPR036005">
    <property type="entry name" value="Creatinase/aminopeptidase-like"/>
</dbReference>
<dbReference type="InterPro" id="IPR050659">
    <property type="entry name" value="Peptidase_M24B"/>
</dbReference>
<proteinExistence type="predicted"/>
<dbReference type="SUPFAM" id="SSF53092">
    <property type="entry name" value="Creatinase/prolidase N-terminal domain"/>
    <property type="match status" value="1"/>
</dbReference>
<dbReference type="SUPFAM" id="SSF55920">
    <property type="entry name" value="Creatinase/aminopeptidase"/>
    <property type="match status" value="1"/>
</dbReference>
<dbReference type="InterPro" id="IPR029149">
    <property type="entry name" value="Creatin/AminoP/Spt16_N"/>
</dbReference>
<keyword evidence="3" id="KW-0031">Aminopeptidase</keyword>
<name>A0A939RTJ1_9MICO</name>
<evidence type="ECO:0000313" key="4">
    <source>
        <dbReference type="Proteomes" id="UP000664398"/>
    </source>
</evidence>
<sequence>MDIPFNTRQLDELMEAESVDALLVTSKHNVQYLLGGHRFFWFDYMDAVGVSRYLPVFVYFRGAPDASCFVGNAMEGFQIENEPIWVQRIKAEAWGVRDAMNFALDAVRERLGTRARLGIEPSFLPVDALPVLEERGSYELADAEFLLERLRARKTGAELDLVEQASDRTVESILEVFGGLEPGLTKRDAVERLRIAEVERGLIFEYCLVSAGPNFNRAASDDRLEEGDVICLDSGGNYRGYIGDLARMGVLGSPDAELEDALAEVDAVQQAARSAIGAGALGRDVIAAGDARLAKSRFAERLAYVTHGMGLVSHEAPRITATGPVPYPDTDADAPLQPGMVLSVETTLWHERRGFIKLEDTVIVTDDGFRAVGDIGRGWNVCGQGAERLVSA</sequence>
<dbReference type="InterPro" id="IPR000587">
    <property type="entry name" value="Creatinase_N"/>
</dbReference>
<dbReference type="InterPro" id="IPR000994">
    <property type="entry name" value="Pept_M24"/>
</dbReference>